<feature type="compositionally biased region" description="Acidic residues" evidence="1">
    <location>
        <begin position="159"/>
        <end position="169"/>
    </location>
</feature>
<feature type="region of interest" description="Disordered" evidence="1">
    <location>
        <begin position="120"/>
        <end position="211"/>
    </location>
</feature>
<protein>
    <submittedName>
        <fullName evidence="2">Uncharacterized protein</fullName>
    </submittedName>
</protein>
<comment type="caution">
    <text evidence="2">The sequence shown here is derived from an EMBL/GenBank/DDBJ whole genome shotgun (WGS) entry which is preliminary data.</text>
</comment>
<dbReference type="Proteomes" id="UP001363151">
    <property type="component" value="Unassembled WGS sequence"/>
</dbReference>
<reference evidence="2 3" key="1">
    <citation type="submission" date="2024-03" db="EMBL/GenBank/DDBJ databases">
        <title>Aureococcus anophagefferens CCMP1851 and Kratosvirus quantuckense: Draft genome of a second virus-susceptible host strain in the model system.</title>
        <authorList>
            <person name="Chase E."/>
            <person name="Truchon A.R."/>
            <person name="Schepens W."/>
            <person name="Wilhelm S.W."/>
        </authorList>
    </citation>
    <scope>NUCLEOTIDE SEQUENCE [LARGE SCALE GENOMIC DNA]</scope>
    <source>
        <strain evidence="2 3">CCMP1851</strain>
    </source>
</reference>
<organism evidence="2 3">
    <name type="scientific">Aureococcus anophagefferens</name>
    <name type="common">Harmful bloom alga</name>
    <dbReference type="NCBI Taxonomy" id="44056"/>
    <lineage>
        <taxon>Eukaryota</taxon>
        <taxon>Sar</taxon>
        <taxon>Stramenopiles</taxon>
        <taxon>Ochrophyta</taxon>
        <taxon>Pelagophyceae</taxon>
        <taxon>Pelagomonadales</taxon>
        <taxon>Pelagomonadaceae</taxon>
        <taxon>Aureococcus</taxon>
    </lineage>
</organism>
<feature type="compositionally biased region" description="Polar residues" evidence="1">
    <location>
        <begin position="179"/>
        <end position="199"/>
    </location>
</feature>
<sequence length="211" mass="23197">MDDRARELMSEGTRGREAADLRRIAEERHAVFLDLDAKALKREVELVLAAAEAPVAEGDVFYAGRTPSRARAPRATARLRAAKRVLAQANNDEQETVFEGAHMDAVRRYVAFRDEWRKAELPEEESTKRSSGGKNRPVSSIMDIDPDELKKLVGSMETTGDDDDDDDDGSFATDRGTPSALSPKSVSIASTPAGSNQPSPNRPRERKAFDP</sequence>
<keyword evidence="3" id="KW-1185">Reference proteome</keyword>
<accession>A0ABR1FNB4</accession>
<evidence type="ECO:0000256" key="1">
    <source>
        <dbReference type="SAM" id="MobiDB-lite"/>
    </source>
</evidence>
<evidence type="ECO:0000313" key="2">
    <source>
        <dbReference type="EMBL" id="KAK7233986.1"/>
    </source>
</evidence>
<feature type="compositionally biased region" description="Basic and acidic residues" evidence="1">
    <location>
        <begin position="202"/>
        <end position="211"/>
    </location>
</feature>
<proteinExistence type="predicted"/>
<evidence type="ECO:0000313" key="3">
    <source>
        <dbReference type="Proteomes" id="UP001363151"/>
    </source>
</evidence>
<dbReference type="EMBL" id="JBBJCI010000353">
    <property type="protein sequence ID" value="KAK7233986.1"/>
    <property type="molecule type" value="Genomic_DNA"/>
</dbReference>
<gene>
    <name evidence="2" type="ORF">SO694_0010208</name>
</gene>
<name>A0ABR1FNB4_AURAN</name>